<evidence type="ECO:0000259" key="2">
    <source>
        <dbReference type="Pfam" id="PF09995"/>
    </source>
</evidence>
<dbReference type="GO" id="GO:0016491">
    <property type="term" value="F:oxidoreductase activity"/>
    <property type="evidence" value="ECO:0007669"/>
    <property type="project" value="InterPro"/>
</dbReference>
<evidence type="ECO:0000313" key="4">
    <source>
        <dbReference type="Proteomes" id="UP000192707"/>
    </source>
</evidence>
<accession>A0A1W9Z7J9</accession>
<dbReference type="AlphaFoldDB" id="A0A1W9Z7J9"/>
<dbReference type="OrthoDB" id="3456672at2"/>
<dbReference type="Pfam" id="PF09995">
    <property type="entry name" value="MPAB_Lcp_cat"/>
    <property type="match status" value="1"/>
</dbReference>
<feature type="region of interest" description="Disordered" evidence="1">
    <location>
        <begin position="1"/>
        <end position="21"/>
    </location>
</feature>
<gene>
    <name evidence="3" type="ORF">BST14_24665</name>
</gene>
<dbReference type="InterPro" id="IPR018713">
    <property type="entry name" value="MPAB/Lcp_cat_dom"/>
</dbReference>
<comment type="caution">
    <text evidence="3">The sequence shown here is derived from an EMBL/GenBank/DDBJ whole genome shotgun (WGS) entry which is preliminary data.</text>
</comment>
<dbReference type="PANTHER" id="PTHR36151">
    <property type="entry name" value="BLR2777 PROTEIN"/>
    <property type="match status" value="1"/>
</dbReference>
<dbReference type="EMBL" id="MVHG01000101">
    <property type="protein sequence ID" value="ORA08221.1"/>
    <property type="molecule type" value="Genomic_DNA"/>
</dbReference>
<proteinExistence type="predicted"/>
<protein>
    <recommendedName>
        <fullName evidence="2">ER-bound oxygenase mpaB/mpaB'/Rubber oxygenase catalytic domain-containing protein</fullName>
    </recommendedName>
</protein>
<name>A0A1W9Z7J9_MYCAI</name>
<reference evidence="3 4" key="1">
    <citation type="submission" date="2016-12" db="EMBL/GenBank/DDBJ databases">
        <title>The new phylogeny of genus Mycobacterium.</title>
        <authorList>
            <person name="Tortoli E."/>
            <person name="Trovato A."/>
            <person name="Cirillo D.M."/>
        </authorList>
    </citation>
    <scope>NUCLEOTIDE SEQUENCE [LARGE SCALE GENOMIC DNA]</scope>
    <source>
        <strain evidence="3 4">DSM 45069</strain>
    </source>
</reference>
<evidence type="ECO:0000313" key="3">
    <source>
        <dbReference type="EMBL" id="ORA08221.1"/>
    </source>
</evidence>
<feature type="domain" description="ER-bound oxygenase mpaB/mpaB'/Rubber oxygenase catalytic" evidence="2">
    <location>
        <begin position="47"/>
        <end position="281"/>
    </location>
</feature>
<keyword evidence="4" id="KW-1185">Reference proteome</keyword>
<organism evidence="3 4">
    <name type="scientific">Mycobacterium arosiense ATCC BAA-1401 = DSM 45069</name>
    <dbReference type="NCBI Taxonomy" id="1265311"/>
    <lineage>
        <taxon>Bacteria</taxon>
        <taxon>Bacillati</taxon>
        <taxon>Actinomycetota</taxon>
        <taxon>Actinomycetes</taxon>
        <taxon>Mycobacteriales</taxon>
        <taxon>Mycobacteriaceae</taxon>
        <taxon>Mycobacterium</taxon>
        <taxon>Mycobacterium avium complex (MAC)</taxon>
    </lineage>
</organism>
<sequence length="319" mass="36480">MTARNDELATASAGSRFDTGVREAMPMPVDDAIADAAPRLGPDSLIWKFYGDIRTQLFGFQRTAGVENCIEQLAQGVLDHSVIFSDTLGRAKRTAPPLMNTVYSDQPHEWGRKVRDFHKTIKGTVSDGSRYHALNPELFYWAHASFVDQVIYNTDMFIRRLSHAEKEQIFNEGKLWYGLYGVSDRGQPQTYDDFLAYWDQMLDRFVPHKTVLYGTGYIRKGIPGPRRIPRPVWKVLSAPLNAYTRLVVVGTLPPQMREVCRLRWDAKKEKRFERVAAAIRALNPLFNRLPVRVLYMSWAAAAWDRAGVDPRRLHNRPAA</sequence>
<dbReference type="Proteomes" id="UP000192707">
    <property type="component" value="Unassembled WGS sequence"/>
</dbReference>
<dbReference type="RefSeq" id="WP_083066934.1">
    <property type="nucleotide sequence ID" value="NZ_MVHG01000101.1"/>
</dbReference>
<dbReference type="PANTHER" id="PTHR36151:SF3">
    <property type="entry name" value="ER-BOUND OXYGENASE MPAB_MPAB'_RUBBER OXYGENASE CATALYTIC DOMAIN-CONTAINING PROTEIN"/>
    <property type="match status" value="1"/>
</dbReference>
<evidence type="ECO:0000256" key="1">
    <source>
        <dbReference type="SAM" id="MobiDB-lite"/>
    </source>
</evidence>